<keyword evidence="2" id="KW-1185">Reference proteome</keyword>
<proteinExistence type="predicted"/>
<dbReference type="Proteomes" id="UP001163846">
    <property type="component" value="Unassembled WGS sequence"/>
</dbReference>
<evidence type="ECO:0000313" key="2">
    <source>
        <dbReference type="Proteomes" id="UP001163846"/>
    </source>
</evidence>
<comment type="caution">
    <text evidence="1">The sequence shown here is derived from an EMBL/GenBank/DDBJ whole genome shotgun (WGS) entry which is preliminary data.</text>
</comment>
<dbReference type="InterPro" id="IPR053261">
    <property type="entry name" value="Polyketide-peptide_reg"/>
</dbReference>
<dbReference type="EMBL" id="MU806097">
    <property type="protein sequence ID" value="KAJ3840038.1"/>
    <property type="molecule type" value="Genomic_DNA"/>
</dbReference>
<accession>A0AA38PBU4</accession>
<dbReference type="InterPro" id="IPR016084">
    <property type="entry name" value="Haem_Oase-like_multi-hlx"/>
</dbReference>
<gene>
    <name evidence="1" type="ORF">F5878DRAFT_559715</name>
</gene>
<sequence length="248" mass="28550">MSESDSDSETIPSLTKHLTSYPARYADAVRNLFLVRAAAGLIEHDLLALWLSQDRIYAAHAYPKFIGSLISRIPFDSKHSIDSDEEHFNERILKILLFSLQNVVRELEFFMKTAGDWGFSLDQAERKGTRNYTAEMARISNNEIYEGLIFLWAMEKIYLEAWTFVRDTSNSHITKSGSNMPLTYTHGAVLDLCKNWTSPEFVKFVDDLADIVDSLRIKPGSKEWTRAEEIWARVVELEADFWPTEDDL</sequence>
<dbReference type="Gene3D" id="1.20.910.10">
    <property type="entry name" value="Heme oxygenase-like"/>
    <property type="match status" value="1"/>
</dbReference>
<name>A0AA38PBU4_9AGAR</name>
<organism evidence="1 2">
    <name type="scientific">Lentinula raphanica</name>
    <dbReference type="NCBI Taxonomy" id="153919"/>
    <lineage>
        <taxon>Eukaryota</taxon>
        <taxon>Fungi</taxon>
        <taxon>Dikarya</taxon>
        <taxon>Basidiomycota</taxon>
        <taxon>Agaricomycotina</taxon>
        <taxon>Agaricomycetes</taxon>
        <taxon>Agaricomycetidae</taxon>
        <taxon>Agaricales</taxon>
        <taxon>Marasmiineae</taxon>
        <taxon>Omphalotaceae</taxon>
        <taxon>Lentinula</taxon>
    </lineage>
</organism>
<dbReference type="AlphaFoldDB" id="A0AA38PBU4"/>
<evidence type="ECO:0000313" key="1">
    <source>
        <dbReference type="EMBL" id="KAJ3840038.1"/>
    </source>
</evidence>
<reference evidence="1" key="1">
    <citation type="submission" date="2022-08" db="EMBL/GenBank/DDBJ databases">
        <authorList>
            <consortium name="DOE Joint Genome Institute"/>
            <person name="Min B."/>
            <person name="Riley R."/>
            <person name="Sierra-Patev S."/>
            <person name="Naranjo-Ortiz M."/>
            <person name="Looney B."/>
            <person name="Konkel Z."/>
            <person name="Slot J.C."/>
            <person name="Sakamoto Y."/>
            <person name="Steenwyk J.L."/>
            <person name="Rokas A."/>
            <person name="Carro J."/>
            <person name="Camarero S."/>
            <person name="Ferreira P."/>
            <person name="Molpeceres G."/>
            <person name="Ruiz-Duenas F.J."/>
            <person name="Serrano A."/>
            <person name="Henrissat B."/>
            <person name="Drula E."/>
            <person name="Hughes K.W."/>
            <person name="Mata J.L."/>
            <person name="Ishikawa N.K."/>
            <person name="Vargas-Isla R."/>
            <person name="Ushijima S."/>
            <person name="Smith C.A."/>
            <person name="Ahrendt S."/>
            <person name="Andreopoulos W."/>
            <person name="He G."/>
            <person name="Labutti K."/>
            <person name="Lipzen A."/>
            <person name="Ng V."/>
            <person name="Sandor L."/>
            <person name="Barry K."/>
            <person name="Martinez A.T."/>
            <person name="Xiao Y."/>
            <person name="Gibbons J.G."/>
            <person name="Terashima K."/>
            <person name="Hibbett D.S."/>
            <person name="Grigoriev I.V."/>
        </authorList>
    </citation>
    <scope>NUCLEOTIDE SEQUENCE</scope>
    <source>
        <strain evidence="1">TFB9207</strain>
    </source>
</reference>
<dbReference type="CDD" id="cd19357">
    <property type="entry name" value="TenA_E_At3g16990-like"/>
    <property type="match status" value="1"/>
</dbReference>
<dbReference type="PANTHER" id="PTHR41813:SF2">
    <property type="entry name" value="REGULATOR PAB1642, PUTATIVE (AFU_ORTHOLOGUE AFUA_3G11955)-RELATED"/>
    <property type="match status" value="1"/>
</dbReference>
<protein>
    <submittedName>
        <fullName evidence="1">Heme oxygenase-like protein</fullName>
    </submittedName>
</protein>
<dbReference type="PANTHER" id="PTHR41813">
    <property type="entry name" value="REGULATOR PAB1642, PUTATIVE (AFU_ORTHOLOGUE AFUA_3G11955)-RELATED"/>
    <property type="match status" value="1"/>
</dbReference>
<dbReference type="SUPFAM" id="SSF48613">
    <property type="entry name" value="Heme oxygenase-like"/>
    <property type="match status" value="1"/>
</dbReference>